<proteinExistence type="predicted"/>
<dbReference type="Proteomes" id="UP000238274">
    <property type="component" value="Unassembled WGS sequence"/>
</dbReference>
<dbReference type="InterPro" id="IPR012340">
    <property type="entry name" value="NA-bd_OB-fold"/>
</dbReference>
<feature type="compositionally biased region" description="Low complexity" evidence="1">
    <location>
        <begin position="292"/>
        <end position="301"/>
    </location>
</feature>
<feature type="non-terminal residue" evidence="2">
    <location>
        <position position="693"/>
    </location>
</feature>
<evidence type="ECO:0000256" key="1">
    <source>
        <dbReference type="SAM" id="MobiDB-lite"/>
    </source>
</evidence>
<evidence type="ECO:0008006" key="4">
    <source>
        <dbReference type="Google" id="ProtNLM"/>
    </source>
</evidence>
<feature type="region of interest" description="Disordered" evidence="1">
    <location>
        <begin position="236"/>
        <end position="264"/>
    </location>
</feature>
<dbReference type="OrthoDB" id="77828at2759"/>
<feature type="compositionally biased region" description="Low complexity" evidence="1">
    <location>
        <begin position="47"/>
        <end position="56"/>
    </location>
</feature>
<reference evidence="3" key="2">
    <citation type="journal article" date="2018" name="BMC Genomics">
        <title>Genomic insights into host adaptation between the wheat stripe rust pathogen (Puccinia striiformis f. sp. tritici) and the barley stripe rust pathogen (Puccinia striiformis f. sp. hordei).</title>
        <authorList>
            <person name="Xia C."/>
            <person name="Wang M."/>
            <person name="Yin C."/>
            <person name="Cornejo O.E."/>
            <person name="Hulbert S.H."/>
            <person name="Chen X."/>
        </authorList>
    </citation>
    <scope>NUCLEOTIDE SEQUENCE [LARGE SCALE GENOMIC DNA]</scope>
    <source>
        <strain evidence="3">93TX-2</strain>
    </source>
</reference>
<keyword evidence="3" id="KW-1185">Reference proteome</keyword>
<name>A0A2S4UBN5_9BASI</name>
<feature type="region of interest" description="Disordered" evidence="1">
    <location>
        <begin position="277"/>
        <end position="301"/>
    </location>
</feature>
<accession>A0A2S4UBN5</accession>
<dbReference type="VEuPathDB" id="FungiDB:PSHT_16108"/>
<feature type="compositionally biased region" description="Polar residues" evidence="1">
    <location>
        <begin position="1"/>
        <end position="14"/>
    </location>
</feature>
<reference evidence="3" key="3">
    <citation type="journal article" date="2018" name="Mol. Plant Microbe Interact.">
        <title>Genome sequence resources for the wheat stripe rust pathogen (Puccinia striiformis f. sp. tritici) and the barley stripe rust pathogen (Puccinia striiformis f. sp. hordei).</title>
        <authorList>
            <person name="Xia C."/>
            <person name="Wang M."/>
            <person name="Yin C."/>
            <person name="Cornejo O.E."/>
            <person name="Hulbert S.H."/>
            <person name="Chen X."/>
        </authorList>
    </citation>
    <scope>NUCLEOTIDE SEQUENCE [LARGE SCALE GENOMIC DNA]</scope>
    <source>
        <strain evidence="3">93TX-2</strain>
    </source>
</reference>
<dbReference type="AlphaFoldDB" id="A0A2S4UBN5"/>
<gene>
    <name evidence="2" type="ORF">PSHT_16108</name>
</gene>
<dbReference type="Gene3D" id="2.40.50.140">
    <property type="entry name" value="Nucleic acid-binding proteins"/>
    <property type="match status" value="1"/>
</dbReference>
<dbReference type="EMBL" id="PKSM01000474">
    <property type="protein sequence ID" value="POV94606.1"/>
    <property type="molecule type" value="Genomic_DNA"/>
</dbReference>
<reference evidence="2 3" key="1">
    <citation type="submission" date="2017-12" db="EMBL/GenBank/DDBJ databases">
        <title>Gene loss provides genomic basis for host adaptation in cereal stripe rust fungi.</title>
        <authorList>
            <person name="Xia C."/>
        </authorList>
    </citation>
    <scope>NUCLEOTIDE SEQUENCE [LARGE SCALE GENOMIC DNA]</scope>
    <source>
        <strain evidence="2 3">93TX-2</strain>
    </source>
</reference>
<protein>
    <recommendedName>
        <fullName evidence="4">CST complex subunit Stn1 N-terminal domain-containing protein</fullName>
    </recommendedName>
</protein>
<organism evidence="2 3">
    <name type="scientific">Puccinia striiformis</name>
    <dbReference type="NCBI Taxonomy" id="27350"/>
    <lineage>
        <taxon>Eukaryota</taxon>
        <taxon>Fungi</taxon>
        <taxon>Dikarya</taxon>
        <taxon>Basidiomycota</taxon>
        <taxon>Pucciniomycotina</taxon>
        <taxon>Pucciniomycetes</taxon>
        <taxon>Pucciniales</taxon>
        <taxon>Pucciniaceae</taxon>
        <taxon>Puccinia</taxon>
    </lineage>
</organism>
<evidence type="ECO:0000313" key="2">
    <source>
        <dbReference type="EMBL" id="POV94606.1"/>
    </source>
</evidence>
<sequence length="693" mass="80134">MVNSSSNFIDLTQLSSPSPPPPHSSSPCYELPTEYSKRAIRRRREAQQQQQQHPQADILVISDDEEIRPARQEQEETTARQEEQEDQEEECPSSPSTTDQAELERTLIRFLPTDLKLLNIYLCKPISTVITTCSSLLLPPVQIPGLPLDQLETLYANDPWRIKWESIPGNHSQNISCWIYGPYWPAKSFIISGWLVGIDRREKFITYHIDDGTAVLECQVNISQLATVFDTSTEEEDFTNIPFPKEEKKKKEKEKNVVVEQHHQEIKKAEVDTRLDPYRRLPEQQNKPGLHTTSSTTTKTEPITEEMITRYTDLEIGTVLRLIGKPKSLFRDTKRILDVDKAWIIHVDHQSNHEIRFRNHLRFCRSKIYGYPFRLVKICPELVQNHSTVPIKNNDQETQKTESEIVIGPKTSNSNKKLKLIPVSKLNPNQINFKNYLNYLSHYIITKYDDQSSHNNEEEGDSNQINFKNYLNYLSHYIITKYDDQSSHNNEEEGDYHDLKRKMMIPENNTYLDLVQFSIDDLLSEINNTTQSEKEEEEGDRETRKLGQELNKFTEKLITQSTTSSSSTPTSEEKNRPTKPRSIFLTGGEEKDSVKKKKMIDTKKSILTRGIKTLINQGLIIISPKDERQFTVPNLDSLGPKLIQIIHQLTSVDDDHCRDQGKQKKEVGGVVSCTEIIKILHFDLLWKFVNIDT</sequence>
<feature type="compositionally biased region" description="Basic and acidic residues" evidence="1">
    <location>
        <begin position="244"/>
        <end position="264"/>
    </location>
</feature>
<feature type="compositionally biased region" description="Low complexity" evidence="1">
    <location>
        <begin position="559"/>
        <end position="570"/>
    </location>
</feature>
<feature type="compositionally biased region" description="Basic and acidic residues" evidence="1">
    <location>
        <begin position="67"/>
        <end position="82"/>
    </location>
</feature>
<feature type="region of interest" description="Disordered" evidence="1">
    <location>
        <begin position="553"/>
        <end position="590"/>
    </location>
</feature>
<dbReference type="VEuPathDB" id="FungiDB:PSTT_16072"/>
<feature type="region of interest" description="Disordered" evidence="1">
    <location>
        <begin position="1"/>
        <end position="101"/>
    </location>
</feature>
<comment type="caution">
    <text evidence="2">The sequence shown here is derived from an EMBL/GenBank/DDBJ whole genome shotgun (WGS) entry which is preliminary data.</text>
</comment>
<evidence type="ECO:0000313" key="3">
    <source>
        <dbReference type="Proteomes" id="UP000238274"/>
    </source>
</evidence>